<keyword evidence="2" id="KW-1185">Reference proteome</keyword>
<evidence type="ECO:0000313" key="2">
    <source>
        <dbReference type="Proteomes" id="UP001060215"/>
    </source>
</evidence>
<protein>
    <submittedName>
        <fullName evidence="1">Uncharacterized protein</fullName>
    </submittedName>
</protein>
<dbReference type="EMBL" id="CM045764">
    <property type="protein sequence ID" value="KAI8006838.1"/>
    <property type="molecule type" value="Genomic_DNA"/>
</dbReference>
<proteinExistence type="predicted"/>
<sequence>MRTRGVISDKWSMRVLWFCALGSAIGLYMVAVERQTQNRERMLAEALKQSVCVFRMMYESSQRRERGFKFQWRSRIKLCFEWSMRVLLDDTKTKESILAGGGGGGGGGGSGSGSGVGYGSGSGFGSGTGSGGSGVGSGGGSGYGSGGNNPGGGGSGGGYGGGSGSGYAPGGGYYPPPLTGPYYPPAPGFGWPTIPTPPIYGPGPGCGCGYAPRSGDDGGIINGLGGGAHNQHVSYWARKMDQEAHTGHGSFRYSMKDGEPAPPDWSAPMADEEMENDHNHKMNMNMNHKIDPMMNVNRNLDSPSHH</sequence>
<reference evidence="1 2" key="1">
    <citation type="journal article" date="2022" name="Plant J.">
        <title>Chromosome-level genome of Camellia lanceoleosa provides a valuable resource for understanding genome evolution and self-incompatibility.</title>
        <authorList>
            <person name="Gong W."/>
            <person name="Xiao S."/>
            <person name="Wang L."/>
            <person name="Liao Z."/>
            <person name="Chang Y."/>
            <person name="Mo W."/>
            <person name="Hu G."/>
            <person name="Li W."/>
            <person name="Zhao G."/>
            <person name="Zhu H."/>
            <person name="Hu X."/>
            <person name="Ji K."/>
            <person name="Xiang X."/>
            <person name="Song Q."/>
            <person name="Yuan D."/>
            <person name="Jin S."/>
            <person name="Zhang L."/>
        </authorList>
    </citation>
    <scope>NUCLEOTIDE SEQUENCE [LARGE SCALE GENOMIC DNA]</scope>
    <source>
        <strain evidence="1">SQ_2022a</strain>
    </source>
</reference>
<comment type="caution">
    <text evidence="1">The sequence shown here is derived from an EMBL/GenBank/DDBJ whole genome shotgun (WGS) entry which is preliminary data.</text>
</comment>
<gene>
    <name evidence="1" type="ORF">LOK49_LG07G03160</name>
</gene>
<dbReference type="Proteomes" id="UP001060215">
    <property type="component" value="Chromosome 7"/>
</dbReference>
<organism evidence="1 2">
    <name type="scientific">Camellia lanceoleosa</name>
    <dbReference type="NCBI Taxonomy" id="1840588"/>
    <lineage>
        <taxon>Eukaryota</taxon>
        <taxon>Viridiplantae</taxon>
        <taxon>Streptophyta</taxon>
        <taxon>Embryophyta</taxon>
        <taxon>Tracheophyta</taxon>
        <taxon>Spermatophyta</taxon>
        <taxon>Magnoliopsida</taxon>
        <taxon>eudicotyledons</taxon>
        <taxon>Gunneridae</taxon>
        <taxon>Pentapetalae</taxon>
        <taxon>asterids</taxon>
        <taxon>Ericales</taxon>
        <taxon>Theaceae</taxon>
        <taxon>Camellia</taxon>
    </lineage>
</organism>
<accession>A0ACC0H207</accession>
<name>A0ACC0H207_9ERIC</name>
<evidence type="ECO:0000313" key="1">
    <source>
        <dbReference type="EMBL" id="KAI8006838.1"/>
    </source>
</evidence>